<dbReference type="GO" id="GO:0004190">
    <property type="term" value="F:aspartic-type endopeptidase activity"/>
    <property type="evidence" value="ECO:0007669"/>
    <property type="project" value="InterPro"/>
</dbReference>
<dbReference type="Pfam" id="PF00026">
    <property type="entry name" value="Asp"/>
    <property type="match status" value="1"/>
</dbReference>
<dbReference type="GO" id="GO:0006508">
    <property type="term" value="P:proteolysis"/>
    <property type="evidence" value="ECO:0007669"/>
    <property type="project" value="InterPro"/>
</dbReference>
<evidence type="ECO:0000313" key="5">
    <source>
        <dbReference type="Proteomes" id="UP000270094"/>
    </source>
</evidence>
<feature type="domain" description="Peptidase A1" evidence="3">
    <location>
        <begin position="8"/>
        <end position="158"/>
    </location>
</feature>
<dbReference type="InterPro" id="IPR001461">
    <property type="entry name" value="Aspartic_peptidase_A1"/>
</dbReference>
<dbReference type="Proteomes" id="UP000270094">
    <property type="component" value="Unassembled WGS sequence"/>
</dbReference>
<dbReference type="FunFam" id="2.40.70.10:FF:000008">
    <property type="entry name" value="Cathepsin D"/>
    <property type="match status" value="1"/>
</dbReference>
<dbReference type="CDD" id="cd05471">
    <property type="entry name" value="pepsin_like"/>
    <property type="match status" value="1"/>
</dbReference>
<dbReference type="SUPFAM" id="SSF50630">
    <property type="entry name" value="Acid proteases"/>
    <property type="match status" value="1"/>
</dbReference>
<dbReference type="InterPro" id="IPR021109">
    <property type="entry name" value="Peptidase_aspartic_dom_sf"/>
</dbReference>
<dbReference type="GO" id="GO:0005764">
    <property type="term" value="C:lysosome"/>
    <property type="evidence" value="ECO:0007669"/>
    <property type="project" value="TreeGrafter"/>
</dbReference>
<keyword evidence="5" id="KW-1185">Reference proteome</keyword>
<dbReference type="InterPro" id="IPR033121">
    <property type="entry name" value="PEPTIDASE_A1"/>
</dbReference>
<evidence type="ECO:0000256" key="2">
    <source>
        <dbReference type="PIRSR" id="PIRSR601461-2"/>
    </source>
</evidence>
<dbReference type="PANTHER" id="PTHR47966:SF45">
    <property type="entry name" value="PEPTIDASE A1 DOMAIN-CONTAINING PROTEIN"/>
    <property type="match status" value="1"/>
</dbReference>
<organism evidence="4 5">
    <name type="scientific">Strongylus vulgaris</name>
    <name type="common">Blood worm</name>
    <dbReference type="NCBI Taxonomy" id="40348"/>
    <lineage>
        <taxon>Eukaryota</taxon>
        <taxon>Metazoa</taxon>
        <taxon>Ecdysozoa</taxon>
        <taxon>Nematoda</taxon>
        <taxon>Chromadorea</taxon>
        <taxon>Rhabditida</taxon>
        <taxon>Rhabditina</taxon>
        <taxon>Rhabditomorpha</taxon>
        <taxon>Strongyloidea</taxon>
        <taxon>Strongylidae</taxon>
        <taxon>Strongylus</taxon>
    </lineage>
</organism>
<feature type="disulfide bond" evidence="2">
    <location>
        <begin position="39"/>
        <end position="43"/>
    </location>
</feature>
<reference evidence="4 5" key="1">
    <citation type="submission" date="2018-11" db="EMBL/GenBank/DDBJ databases">
        <authorList>
            <consortium name="Pathogen Informatics"/>
        </authorList>
    </citation>
    <scope>NUCLEOTIDE SEQUENCE [LARGE SCALE GENOMIC DNA]</scope>
</reference>
<dbReference type="AlphaFoldDB" id="A0A3P7IJF9"/>
<evidence type="ECO:0000256" key="1">
    <source>
        <dbReference type="ARBA" id="ARBA00007447"/>
    </source>
</evidence>
<evidence type="ECO:0000259" key="3">
    <source>
        <dbReference type="PROSITE" id="PS51767"/>
    </source>
</evidence>
<sequence>MDYHDYEYVSNITIGTPQQHFVIVPDTGSADLWVPGRDCDSSCKGKHKFSMKDSSTFVHSKSRWVIKYGDGEARGVKGTDVVRLGGENEPQLVIPNSVFGIADHISPDYKTDPTDGVFGLAFASLSSIKGLPPLLNAIKQGRYFTSLYQTFCGNSMNE</sequence>
<dbReference type="OrthoDB" id="5839471at2759"/>
<dbReference type="InterPro" id="IPR034164">
    <property type="entry name" value="Pepsin-like_dom"/>
</dbReference>
<accession>A0A3P7IJF9</accession>
<protein>
    <recommendedName>
        <fullName evidence="3">Peptidase A1 domain-containing protein</fullName>
    </recommendedName>
</protein>
<evidence type="ECO:0000313" key="4">
    <source>
        <dbReference type="EMBL" id="VDM69786.1"/>
    </source>
</evidence>
<name>A0A3P7IJF9_STRVU</name>
<dbReference type="Gene3D" id="2.40.70.10">
    <property type="entry name" value="Acid Proteases"/>
    <property type="match status" value="1"/>
</dbReference>
<dbReference type="PANTHER" id="PTHR47966">
    <property type="entry name" value="BETA-SITE APP-CLEAVING ENZYME, ISOFORM A-RELATED"/>
    <property type="match status" value="1"/>
</dbReference>
<dbReference type="PROSITE" id="PS51767">
    <property type="entry name" value="PEPTIDASE_A1"/>
    <property type="match status" value="1"/>
</dbReference>
<proteinExistence type="inferred from homology"/>
<keyword evidence="2" id="KW-1015">Disulfide bond</keyword>
<gene>
    <name evidence="4" type="ORF">SVUK_LOCUS4784</name>
</gene>
<dbReference type="EMBL" id="UYYB01013549">
    <property type="protein sequence ID" value="VDM69786.1"/>
    <property type="molecule type" value="Genomic_DNA"/>
</dbReference>
<comment type="similarity">
    <text evidence="1">Belongs to the peptidase A1 family.</text>
</comment>